<feature type="transmembrane region" description="Helical" evidence="1">
    <location>
        <begin position="200"/>
        <end position="222"/>
    </location>
</feature>
<dbReference type="Pfam" id="PF03613">
    <property type="entry name" value="EIID-AGA"/>
    <property type="match status" value="1"/>
</dbReference>
<dbReference type="InterPro" id="IPR050303">
    <property type="entry name" value="GatZ_KbaZ_carbometab"/>
</dbReference>
<comment type="caution">
    <text evidence="2">The sequence shown here is derived from an EMBL/GenBank/DDBJ whole genome shotgun (WGS) entry which is preliminary data.</text>
</comment>
<dbReference type="PROSITE" id="PS51108">
    <property type="entry name" value="PTS_EIID"/>
    <property type="match status" value="1"/>
</dbReference>
<dbReference type="InterPro" id="IPR004704">
    <property type="entry name" value="PTS_IID_man"/>
</dbReference>
<accession>A0A644XPH6</accession>
<reference evidence="2" key="1">
    <citation type="submission" date="2019-08" db="EMBL/GenBank/DDBJ databases">
        <authorList>
            <person name="Kucharzyk K."/>
            <person name="Murdoch R.W."/>
            <person name="Higgins S."/>
            <person name="Loffler F."/>
        </authorList>
    </citation>
    <scope>NUCLEOTIDE SEQUENCE</scope>
</reference>
<dbReference type="PANTHER" id="PTHR32502">
    <property type="entry name" value="N-ACETYLGALACTOSAMINE PERMEASE II COMPONENT-RELATED"/>
    <property type="match status" value="1"/>
</dbReference>
<keyword evidence="1" id="KW-0472">Membrane</keyword>
<keyword evidence="1" id="KW-0812">Transmembrane</keyword>
<feature type="transmembrane region" description="Helical" evidence="1">
    <location>
        <begin position="266"/>
        <end position="284"/>
    </location>
</feature>
<dbReference type="EMBL" id="VSSQ01002908">
    <property type="protein sequence ID" value="MPM18035.1"/>
    <property type="molecule type" value="Genomic_DNA"/>
</dbReference>
<dbReference type="PANTHER" id="PTHR32502:SF23">
    <property type="entry name" value="TRANSPORT PROTEIN, PTS SYSTEM"/>
    <property type="match status" value="1"/>
</dbReference>
<feature type="transmembrane region" description="Helical" evidence="1">
    <location>
        <begin position="160"/>
        <end position="179"/>
    </location>
</feature>
<name>A0A644XPH6_9ZZZZ</name>
<evidence type="ECO:0000313" key="2">
    <source>
        <dbReference type="EMBL" id="MPM18035.1"/>
    </source>
</evidence>
<keyword evidence="1" id="KW-1133">Transmembrane helix</keyword>
<evidence type="ECO:0000256" key="1">
    <source>
        <dbReference type="SAM" id="Phobius"/>
    </source>
</evidence>
<dbReference type="GO" id="GO:0009401">
    <property type="term" value="P:phosphoenolpyruvate-dependent sugar phosphotransferase system"/>
    <property type="evidence" value="ECO:0007669"/>
    <property type="project" value="InterPro"/>
</dbReference>
<gene>
    <name evidence="2" type="primary">manZ_5</name>
    <name evidence="2" type="ORF">SDC9_64436</name>
</gene>
<protein>
    <submittedName>
        <fullName evidence="2">PTS system mannose-specific EIID component</fullName>
    </submittedName>
</protein>
<proteinExistence type="predicted"/>
<sequence length="285" mass="31581">MEVIEKSVEDNKNDNLEKVSITKKELIKTFLNSMTIMCSWNYERQMHMGFMFGMSPIIDKLYKNNEEEKKAAYQRHMEFFNCTPQMTPFIMGLAASMEEQNANSDGSFNTESISMIKTSLMGPLAGIGDSFFQGTLRIITFGIGLSFAQQGSVIGPILEVLLFAIPSLLTSYYGTFLGYKSGNKYLAKLYQEGLMDRVMQFASIVGLSVVGGMVASMVSISTPIEFTTGGTELILQNMIDSIFPKLLPLAFTLGIYSLIKKKVSTNILLFGIIIVGMLLSFLGIL</sequence>
<dbReference type="GO" id="GO:0005886">
    <property type="term" value="C:plasma membrane"/>
    <property type="evidence" value="ECO:0007669"/>
    <property type="project" value="TreeGrafter"/>
</dbReference>
<dbReference type="AlphaFoldDB" id="A0A644XPH6"/>
<feature type="transmembrane region" description="Helical" evidence="1">
    <location>
        <begin position="242"/>
        <end position="259"/>
    </location>
</feature>
<organism evidence="2">
    <name type="scientific">bioreactor metagenome</name>
    <dbReference type="NCBI Taxonomy" id="1076179"/>
    <lineage>
        <taxon>unclassified sequences</taxon>
        <taxon>metagenomes</taxon>
        <taxon>ecological metagenomes</taxon>
    </lineage>
</organism>